<dbReference type="Gene3D" id="2.60.40.2550">
    <property type="match status" value="1"/>
</dbReference>
<proteinExistence type="predicted"/>
<feature type="domain" description="Chitin-binding type-4" evidence="5">
    <location>
        <begin position="23"/>
        <end position="197"/>
    </location>
</feature>
<dbReference type="Proteomes" id="UP001058553">
    <property type="component" value="Chromosome"/>
</dbReference>
<dbReference type="Pfam" id="PF03067">
    <property type="entry name" value="LPMO_10"/>
    <property type="match status" value="1"/>
</dbReference>
<dbReference type="InterPro" id="IPR041029">
    <property type="entry name" value="GbpA_2"/>
</dbReference>
<dbReference type="Gene3D" id="3.30.70.2150">
    <property type="match status" value="1"/>
</dbReference>
<evidence type="ECO:0000256" key="4">
    <source>
        <dbReference type="SAM" id="SignalP"/>
    </source>
</evidence>
<evidence type="ECO:0000259" key="6">
    <source>
        <dbReference type="Pfam" id="PF18416"/>
    </source>
</evidence>
<organism evidence="7 8">
    <name type="scientific">Erwinia pyrifoliae</name>
    <dbReference type="NCBI Taxonomy" id="79967"/>
    <lineage>
        <taxon>Bacteria</taxon>
        <taxon>Pseudomonadati</taxon>
        <taxon>Pseudomonadota</taxon>
        <taxon>Gammaproteobacteria</taxon>
        <taxon>Enterobacterales</taxon>
        <taxon>Erwiniaceae</taxon>
        <taxon>Erwinia</taxon>
    </lineage>
</organism>
<protein>
    <submittedName>
        <fullName evidence="7">N-acetylglucosamine-binding protein GbpA</fullName>
    </submittedName>
</protein>
<dbReference type="NCBIfam" id="NF009690">
    <property type="entry name" value="PRK13211.1"/>
    <property type="match status" value="1"/>
</dbReference>
<keyword evidence="2" id="KW-0147">Chitin-binding</keyword>
<dbReference type="InterPro" id="IPR051024">
    <property type="entry name" value="GlcNAc_Chitin_IntDeg"/>
</dbReference>
<evidence type="ECO:0000256" key="2">
    <source>
        <dbReference type="ARBA" id="ARBA00022669"/>
    </source>
</evidence>
<sequence length="488" mass="52324">MMKVNKLALAITTLLVSGSVLAHGYVSNPPSRDTMCKLQKNSPEKCGDQVQYNPQSVGESHKGFPEQLMYPPDGKLASAVGSTEGMAAKLNLQTADLWAKSPIKAGENTFTWEITAAHKTTNFNYFITKQGWDANKPLTRDSFELVPFCVNEMSGAAAPLGPVSHNCVVPERTGYQVIYAVWEIADTDNTFYKVIDVDFGNAVPSEFPKSVGTINPTLDLKAGDTASIRVFEDTEKTGAGVTLNINSDAEGKKEVWGKALAELVNKTYKDVRAGVLNADGTVEPAAGRNYLYAKKESPISAIEPELETEQVAPLELEVNKLNKEYRLTDGAVKIDITGSATPESKVTARFLSKTRKLNEIRTATVGADGKFSLSLEGSKLKAGDFAVVVTATAENGAAPAQDTQNVKLTENAGGGNTDAEFTYPESIDSYVGGTKVLQSKNGKVYQCKEGAVAGWCKIYAKSANHYEPGVGSAWADAWTEVGAAKKAH</sequence>
<dbReference type="Gene3D" id="2.70.50.50">
    <property type="entry name" value="chitin-binding protein cbp21"/>
    <property type="match status" value="1"/>
</dbReference>
<feature type="signal peptide" evidence="4">
    <location>
        <begin position="1"/>
        <end position="22"/>
    </location>
</feature>
<feature type="domain" description="N-acetylglucosamine binding protein A" evidence="6">
    <location>
        <begin position="210"/>
        <end position="301"/>
    </location>
</feature>
<dbReference type="PANTHER" id="PTHR34823:SF1">
    <property type="entry name" value="CHITIN-BINDING TYPE-4 DOMAIN-CONTAINING PROTEIN"/>
    <property type="match status" value="1"/>
</dbReference>
<dbReference type="SUPFAM" id="SSF81296">
    <property type="entry name" value="E set domains"/>
    <property type="match status" value="1"/>
</dbReference>
<name>A0ABY5X602_ERWPY</name>
<dbReference type="EMBL" id="CP103445">
    <property type="protein sequence ID" value="UWS32781.1"/>
    <property type="molecule type" value="Genomic_DNA"/>
</dbReference>
<dbReference type="RefSeq" id="WP_014538604.1">
    <property type="nucleotide sequence ID" value="NZ_CP023567.1"/>
</dbReference>
<evidence type="ECO:0000256" key="1">
    <source>
        <dbReference type="ARBA" id="ARBA00022525"/>
    </source>
</evidence>
<evidence type="ECO:0000313" key="8">
    <source>
        <dbReference type="Proteomes" id="UP001058553"/>
    </source>
</evidence>
<accession>A0ABY5X602</accession>
<feature type="chain" id="PRO_5045622233" evidence="4">
    <location>
        <begin position="23"/>
        <end position="488"/>
    </location>
</feature>
<dbReference type="Pfam" id="PF18416">
    <property type="entry name" value="GbpA_2"/>
    <property type="match status" value="1"/>
</dbReference>
<dbReference type="CDD" id="cd21177">
    <property type="entry name" value="LPMO_AA10"/>
    <property type="match status" value="1"/>
</dbReference>
<keyword evidence="3 4" id="KW-0732">Signal</keyword>
<keyword evidence="1" id="KW-0964">Secreted</keyword>
<reference evidence="7" key="1">
    <citation type="submission" date="2022-07" db="EMBL/GenBank/DDBJ databases">
        <title>Genetic diversity of Erwinia pyrifoliae.</title>
        <authorList>
            <person name="Park D.S."/>
            <person name="Ham H."/>
        </authorList>
    </citation>
    <scope>NUCLEOTIDE SEQUENCE</scope>
    <source>
        <strain evidence="7">CP201486</strain>
    </source>
</reference>
<dbReference type="InterPro" id="IPR004302">
    <property type="entry name" value="Cellulose/chitin-bd_N"/>
</dbReference>
<gene>
    <name evidence="7" type="primary">gbpA</name>
    <name evidence="7" type="ORF">NYP84_14330</name>
</gene>
<evidence type="ECO:0000259" key="5">
    <source>
        <dbReference type="Pfam" id="PF03067"/>
    </source>
</evidence>
<dbReference type="InterPro" id="IPR014756">
    <property type="entry name" value="Ig_E-set"/>
</dbReference>
<evidence type="ECO:0000256" key="3">
    <source>
        <dbReference type="ARBA" id="ARBA00022729"/>
    </source>
</evidence>
<keyword evidence="8" id="KW-1185">Reference proteome</keyword>
<dbReference type="PANTHER" id="PTHR34823">
    <property type="entry name" value="GLCNAC-BINDING PROTEIN A"/>
    <property type="match status" value="1"/>
</dbReference>
<dbReference type="GeneID" id="92238062"/>
<evidence type="ECO:0000313" key="7">
    <source>
        <dbReference type="EMBL" id="UWS32781.1"/>
    </source>
</evidence>